<feature type="transmembrane region" description="Helical" evidence="2">
    <location>
        <begin position="210"/>
        <end position="232"/>
    </location>
</feature>
<keyword evidence="4" id="KW-1185">Reference proteome</keyword>
<dbReference type="AlphaFoldDB" id="A0A9Q0W748"/>
<dbReference type="GO" id="GO:0098553">
    <property type="term" value="C:lumenal side of endoplasmic reticulum membrane"/>
    <property type="evidence" value="ECO:0007669"/>
    <property type="project" value="TreeGrafter"/>
</dbReference>
<keyword evidence="2" id="KW-1133">Transmembrane helix</keyword>
<dbReference type="GO" id="GO:0030660">
    <property type="term" value="C:Golgi-associated vesicle membrane"/>
    <property type="evidence" value="ECO:0007669"/>
    <property type="project" value="TreeGrafter"/>
</dbReference>
<proteinExistence type="predicted"/>
<dbReference type="GO" id="GO:0098554">
    <property type="term" value="C:cytoplasmic side of endoplasmic reticulum membrane"/>
    <property type="evidence" value="ECO:0007669"/>
    <property type="project" value="TreeGrafter"/>
</dbReference>
<dbReference type="EMBL" id="JAPFFK010000006">
    <property type="protein sequence ID" value="KAJ6761373.1"/>
    <property type="molecule type" value="Genomic_DNA"/>
</dbReference>
<reference evidence="3" key="2">
    <citation type="journal article" date="2023" name="Int. J. Mol. Sci.">
        <title>De Novo Assembly and Annotation of 11 Diverse Shrub Willow (Salix) Genomes Reveals Novel Gene Organization in Sex-Linked Regions.</title>
        <authorList>
            <person name="Hyden B."/>
            <person name="Feng K."/>
            <person name="Yates T.B."/>
            <person name="Jawdy S."/>
            <person name="Cereghino C."/>
            <person name="Smart L.B."/>
            <person name="Muchero W."/>
        </authorList>
    </citation>
    <scope>NUCLEOTIDE SEQUENCE</scope>
    <source>
        <tissue evidence="3">Shoot tip</tissue>
    </source>
</reference>
<protein>
    <submittedName>
        <fullName evidence="3">SIGNAL PEPTIDE PEPTIDASE-LIKE 3</fullName>
    </submittedName>
</protein>
<feature type="transmembrane region" description="Helical" evidence="2">
    <location>
        <begin position="127"/>
        <end position="151"/>
    </location>
</feature>
<evidence type="ECO:0000313" key="4">
    <source>
        <dbReference type="Proteomes" id="UP001151532"/>
    </source>
</evidence>
<reference evidence="3" key="1">
    <citation type="submission" date="2022-11" db="EMBL/GenBank/DDBJ databases">
        <authorList>
            <person name="Hyden B.L."/>
            <person name="Feng K."/>
            <person name="Yates T."/>
            <person name="Jawdy S."/>
            <person name="Smart L.B."/>
            <person name="Muchero W."/>
        </authorList>
    </citation>
    <scope>NUCLEOTIDE SEQUENCE</scope>
    <source>
        <tissue evidence="3">Shoot tip</tissue>
    </source>
</reference>
<evidence type="ECO:0000256" key="1">
    <source>
        <dbReference type="ARBA" id="ARBA00022670"/>
    </source>
</evidence>
<dbReference type="PANTHER" id="PTHR12174">
    <property type="entry name" value="SIGNAL PEPTIDE PEPTIDASE"/>
    <property type="match status" value="1"/>
</dbReference>
<feature type="transmembrane region" description="Helical" evidence="2">
    <location>
        <begin position="58"/>
        <end position="76"/>
    </location>
</feature>
<keyword evidence="1" id="KW-0378">Hydrolase</keyword>
<evidence type="ECO:0000313" key="3">
    <source>
        <dbReference type="EMBL" id="KAJ6761373.1"/>
    </source>
</evidence>
<dbReference type="Proteomes" id="UP001151532">
    <property type="component" value="Chromosome 15Z"/>
</dbReference>
<name>A0A9Q0W748_SALPP</name>
<gene>
    <name evidence="3" type="ORF">OIU79_026077</name>
</gene>
<feature type="transmembrane region" description="Helical" evidence="2">
    <location>
        <begin position="82"/>
        <end position="106"/>
    </location>
</feature>
<comment type="caution">
    <text evidence="3">The sequence shown here is derived from an EMBL/GenBank/DDBJ whole genome shotgun (WGS) entry which is preliminary data.</text>
</comment>
<dbReference type="InterPro" id="IPR007369">
    <property type="entry name" value="Peptidase_A22B_SPP"/>
</dbReference>
<dbReference type="GO" id="GO:0042500">
    <property type="term" value="F:aspartic endopeptidase activity, intramembrane cleaving"/>
    <property type="evidence" value="ECO:0007669"/>
    <property type="project" value="InterPro"/>
</dbReference>
<keyword evidence="2" id="KW-0472">Membrane</keyword>
<dbReference type="GO" id="GO:0006465">
    <property type="term" value="P:signal peptide processing"/>
    <property type="evidence" value="ECO:0007669"/>
    <property type="project" value="TreeGrafter"/>
</dbReference>
<dbReference type="GO" id="GO:0033619">
    <property type="term" value="P:membrane protein proteolysis"/>
    <property type="evidence" value="ECO:0007669"/>
    <property type="project" value="TreeGrafter"/>
</dbReference>
<keyword evidence="2" id="KW-0812">Transmembrane</keyword>
<accession>A0A9Q0W748</accession>
<dbReference type="PANTHER" id="PTHR12174:SF22">
    <property type="entry name" value="SIGNAL PEPTIDE PEPTIDASE-LIKE 3"/>
    <property type="match status" value="1"/>
</dbReference>
<dbReference type="OrthoDB" id="29661at2759"/>
<feature type="transmembrane region" description="Helical" evidence="2">
    <location>
        <begin position="15"/>
        <end position="37"/>
    </location>
</feature>
<keyword evidence="1" id="KW-0645">Protease</keyword>
<sequence>METLWKLLYLLEPTLATRIVTAVAVTFGSAYRALNYGKEMERNRGRSEASNKLDRSQALMIPIMSSCSLLLMFYLFSSVSQLLTAFTANASVSSFFFCLSPLVAYIKSRYGLADPLVSRCCAKSFTRIQGLLLVSCFLTIAAWLVSGHWILNKLLVVMQQASDPVHTVANSLSLPGLQLITKKLELPVKIVFPRNLLGLTASGGNATNSMMLGLGDMAIPAMLLALGLRFDYRKSRDPVNLLDLHSSKGHRYIWYVLPGYAIGLISNCISCWCSYSLTATCSSLSGAFYTRTCYSCVPELWEGSIMSNGGNDKARQIEV</sequence>
<dbReference type="Pfam" id="PF04258">
    <property type="entry name" value="Peptidase_A22B"/>
    <property type="match status" value="2"/>
</dbReference>
<organism evidence="3 4">
    <name type="scientific">Salix purpurea</name>
    <name type="common">Purple osier willow</name>
    <dbReference type="NCBI Taxonomy" id="77065"/>
    <lineage>
        <taxon>Eukaryota</taxon>
        <taxon>Viridiplantae</taxon>
        <taxon>Streptophyta</taxon>
        <taxon>Embryophyta</taxon>
        <taxon>Tracheophyta</taxon>
        <taxon>Spermatophyta</taxon>
        <taxon>Magnoliopsida</taxon>
        <taxon>eudicotyledons</taxon>
        <taxon>Gunneridae</taxon>
        <taxon>Pentapetalae</taxon>
        <taxon>rosids</taxon>
        <taxon>fabids</taxon>
        <taxon>Malpighiales</taxon>
        <taxon>Salicaceae</taxon>
        <taxon>Saliceae</taxon>
        <taxon>Salix</taxon>
    </lineage>
</organism>
<evidence type="ECO:0000256" key="2">
    <source>
        <dbReference type="SAM" id="Phobius"/>
    </source>
</evidence>